<evidence type="ECO:0000313" key="12">
    <source>
        <dbReference type="Proteomes" id="UP000319148"/>
    </source>
</evidence>
<dbReference type="GO" id="GO:0140359">
    <property type="term" value="F:ABC-type transporter activity"/>
    <property type="evidence" value="ECO:0007669"/>
    <property type="project" value="InterPro"/>
</dbReference>
<feature type="domain" description="ABC transporter" evidence="9">
    <location>
        <begin position="367"/>
        <end position="601"/>
    </location>
</feature>
<evidence type="ECO:0000256" key="2">
    <source>
        <dbReference type="ARBA" id="ARBA00022448"/>
    </source>
</evidence>
<feature type="transmembrane region" description="Helical" evidence="8">
    <location>
        <begin position="159"/>
        <end position="182"/>
    </location>
</feature>
<dbReference type="FunFam" id="3.40.50.300:FF:000186">
    <property type="entry name" value="ATP-binding cassette sub-family B member 7, mitochondrial"/>
    <property type="match status" value="1"/>
</dbReference>
<keyword evidence="12" id="KW-1185">Reference proteome</keyword>
<comment type="caution">
    <text evidence="11">The sequence shown here is derived from an EMBL/GenBank/DDBJ whole genome shotgun (WGS) entry which is preliminary data.</text>
</comment>
<proteinExistence type="predicted"/>
<dbReference type="PROSITE" id="PS50893">
    <property type="entry name" value="ABC_TRANSPORTER_2"/>
    <property type="match status" value="1"/>
</dbReference>
<evidence type="ECO:0000256" key="3">
    <source>
        <dbReference type="ARBA" id="ARBA00022692"/>
    </source>
</evidence>
<evidence type="ECO:0000256" key="1">
    <source>
        <dbReference type="ARBA" id="ARBA00004651"/>
    </source>
</evidence>
<dbReference type="GO" id="GO:0005524">
    <property type="term" value="F:ATP binding"/>
    <property type="evidence" value="ECO:0007669"/>
    <property type="project" value="UniProtKB-KW"/>
</dbReference>
<dbReference type="GO" id="GO:0016887">
    <property type="term" value="F:ATP hydrolysis activity"/>
    <property type="evidence" value="ECO:0007669"/>
    <property type="project" value="InterPro"/>
</dbReference>
<dbReference type="Gene3D" id="1.20.1560.10">
    <property type="entry name" value="ABC transporter type 1, transmembrane domain"/>
    <property type="match status" value="1"/>
</dbReference>
<keyword evidence="5 11" id="KW-0067">ATP-binding</keyword>
<dbReference type="SUPFAM" id="SSF52540">
    <property type="entry name" value="P-loop containing nucleoside triphosphate hydrolases"/>
    <property type="match status" value="1"/>
</dbReference>
<dbReference type="GO" id="GO:0006879">
    <property type="term" value="P:intracellular iron ion homeostasis"/>
    <property type="evidence" value="ECO:0007669"/>
    <property type="project" value="TreeGrafter"/>
</dbReference>
<keyword evidence="6 8" id="KW-1133">Transmembrane helix</keyword>
<feature type="transmembrane region" description="Helical" evidence="8">
    <location>
        <begin position="83"/>
        <end position="103"/>
    </location>
</feature>
<feature type="transmembrane region" description="Helical" evidence="8">
    <location>
        <begin position="188"/>
        <end position="209"/>
    </location>
</feature>
<evidence type="ECO:0000313" key="11">
    <source>
        <dbReference type="EMBL" id="TPD62865.1"/>
    </source>
</evidence>
<evidence type="ECO:0000259" key="9">
    <source>
        <dbReference type="PROSITE" id="PS50893"/>
    </source>
</evidence>
<keyword evidence="4" id="KW-0547">Nucleotide-binding</keyword>
<dbReference type="SUPFAM" id="SSF90123">
    <property type="entry name" value="ABC transporter transmembrane region"/>
    <property type="match status" value="1"/>
</dbReference>
<gene>
    <name evidence="11" type="ORF">FIV46_01935</name>
</gene>
<dbReference type="InterPro" id="IPR003439">
    <property type="entry name" value="ABC_transporter-like_ATP-bd"/>
</dbReference>
<dbReference type="InterPro" id="IPR011527">
    <property type="entry name" value="ABC1_TM_dom"/>
</dbReference>
<dbReference type="InterPro" id="IPR039421">
    <property type="entry name" value="Type_1_exporter"/>
</dbReference>
<dbReference type="PROSITE" id="PS00211">
    <property type="entry name" value="ABC_TRANSPORTER_1"/>
    <property type="match status" value="1"/>
</dbReference>
<evidence type="ECO:0000259" key="10">
    <source>
        <dbReference type="PROSITE" id="PS50929"/>
    </source>
</evidence>
<dbReference type="AlphaFoldDB" id="A0A501PRJ3"/>
<comment type="subcellular location">
    <subcellularLocation>
        <location evidence="1">Cell membrane</location>
        <topology evidence="1">Multi-pass membrane protein</topology>
    </subcellularLocation>
</comment>
<dbReference type="InterPro" id="IPR027417">
    <property type="entry name" value="P-loop_NTPase"/>
</dbReference>
<evidence type="ECO:0000256" key="6">
    <source>
        <dbReference type="ARBA" id="ARBA00022989"/>
    </source>
</evidence>
<dbReference type="GO" id="GO:0005886">
    <property type="term" value="C:plasma membrane"/>
    <property type="evidence" value="ECO:0007669"/>
    <property type="project" value="UniProtKB-SubCell"/>
</dbReference>
<evidence type="ECO:0000256" key="7">
    <source>
        <dbReference type="ARBA" id="ARBA00023136"/>
    </source>
</evidence>
<dbReference type="CDD" id="cd18582">
    <property type="entry name" value="ABC_6TM_ATM1_ABCB7"/>
    <property type="match status" value="1"/>
</dbReference>
<dbReference type="PROSITE" id="PS50929">
    <property type="entry name" value="ABC_TM1F"/>
    <property type="match status" value="1"/>
</dbReference>
<name>A0A501PRJ3_9PROT</name>
<dbReference type="RefSeq" id="WP_139938115.1">
    <property type="nucleotide sequence ID" value="NZ_JBHSYP010000022.1"/>
</dbReference>
<dbReference type="InterPro" id="IPR036640">
    <property type="entry name" value="ABC1_TM_sf"/>
</dbReference>
<sequence length="626" mass="70216">MRSLAQEPEKNDPEKEENHWQTIRTLLPYLWPEGRGDLKTRVVLALVFLVAAKLISVYVPFLLKDAINILSGEGGATTGNAAIALPLGLILAYGIARVLSLVFGEFRDAIFVRVGQNALRTVALRTFRHLHTLSLRFHLDRKTGGLSRIIERGVKGIDFLLRFMLFNILPTLLELVLISAIFWIKFGFLYALVTFVSLGGYIYFTIAVTEWRLKYRREMNKHDTRANTKAIDSLLNYETVKYFNNEQHEARRYDVALERYEDASVRSQLSLTLLNVGQGMIISVGLVIVLILAGRGVVDGRLTIGDFVLVNTLLIQIYQPLNFLGFVYREIKQSLVDMEKMFSIISENAEIQDSPDAKDLIVKGGEVVFDHVSFHYAQNRTILKDVSFRVPAGSMTAIVGSSGAGKSTISRILFRFYDIAAGTVTIDGQDIRQVTQTSVRRHIGVVPQDTVLFNDTIRYNIRYGNPDASDEQVEEAARLARIDKFIETLPEGYDTEVGERGLKLSGGEKQRVAIARTILKNPSILLLDEATSALDSHTERDIQAALKTVAKDRTTLVIAHRLSTIIDADEILVMEAGQIVERGRHAELLAKQGLYYSMWQKQQEASEAREKLAALEESVIPETESI</sequence>
<dbReference type="SMART" id="SM00382">
    <property type="entry name" value="AAA"/>
    <property type="match status" value="1"/>
</dbReference>
<dbReference type="Pfam" id="PF00664">
    <property type="entry name" value="ABC_membrane"/>
    <property type="match status" value="1"/>
</dbReference>
<dbReference type="Proteomes" id="UP000319148">
    <property type="component" value="Unassembled WGS sequence"/>
</dbReference>
<reference evidence="12" key="1">
    <citation type="submission" date="2019-06" db="EMBL/GenBank/DDBJ databases">
        <title>The complete genome of Emcibacter congregatus ZYLT.</title>
        <authorList>
            <person name="Zhao Z."/>
        </authorList>
    </citation>
    <scope>NUCLEOTIDE SEQUENCE [LARGE SCALE GENOMIC DNA]</scope>
    <source>
        <strain evidence="12">MCCC 1A06723</strain>
    </source>
</reference>
<dbReference type="EMBL" id="VFIY01000004">
    <property type="protein sequence ID" value="TPD62865.1"/>
    <property type="molecule type" value="Genomic_DNA"/>
</dbReference>
<feature type="domain" description="ABC transmembrane type-1" evidence="10">
    <location>
        <begin position="43"/>
        <end position="333"/>
    </location>
</feature>
<keyword evidence="3 8" id="KW-0812">Transmembrane</keyword>
<dbReference type="Gene3D" id="3.40.50.300">
    <property type="entry name" value="P-loop containing nucleotide triphosphate hydrolases"/>
    <property type="match status" value="1"/>
</dbReference>
<feature type="transmembrane region" description="Helical" evidence="8">
    <location>
        <begin position="269"/>
        <end position="293"/>
    </location>
</feature>
<dbReference type="InterPro" id="IPR017871">
    <property type="entry name" value="ABC_transporter-like_CS"/>
</dbReference>
<dbReference type="PANTHER" id="PTHR24221">
    <property type="entry name" value="ATP-BINDING CASSETTE SUB-FAMILY B"/>
    <property type="match status" value="1"/>
</dbReference>
<protein>
    <submittedName>
        <fullName evidence="11">ABC transporter ATP-binding protein/permease</fullName>
    </submittedName>
</protein>
<evidence type="ECO:0000256" key="4">
    <source>
        <dbReference type="ARBA" id="ARBA00022741"/>
    </source>
</evidence>
<dbReference type="Pfam" id="PF00005">
    <property type="entry name" value="ABC_tran"/>
    <property type="match status" value="1"/>
</dbReference>
<dbReference type="PANTHER" id="PTHR24221:SF402">
    <property type="entry name" value="IRON-SULFUR CLUSTERS TRANSPORTER ABCB7, MITOCHONDRIAL"/>
    <property type="match status" value="1"/>
</dbReference>
<dbReference type="InterPro" id="IPR003593">
    <property type="entry name" value="AAA+_ATPase"/>
</dbReference>
<feature type="transmembrane region" description="Helical" evidence="8">
    <location>
        <begin position="42"/>
        <end position="63"/>
    </location>
</feature>
<dbReference type="OrthoDB" id="9808328at2"/>
<keyword evidence="2" id="KW-0813">Transport</keyword>
<organism evidence="11 12">
    <name type="scientific">Emcibacter nanhaiensis</name>
    <dbReference type="NCBI Taxonomy" id="1505037"/>
    <lineage>
        <taxon>Bacteria</taxon>
        <taxon>Pseudomonadati</taxon>
        <taxon>Pseudomonadota</taxon>
        <taxon>Alphaproteobacteria</taxon>
        <taxon>Emcibacterales</taxon>
        <taxon>Emcibacteraceae</taxon>
        <taxon>Emcibacter</taxon>
    </lineage>
</organism>
<dbReference type="CDD" id="cd03253">
    <property type="entry name" value="ABCC_ATM1_transporter"/>
    <property type="match status" value="1"/>
</dbReference>
<evidence type="ECO:0000256" key="8">
    <source>
        <dbReference type="SAM" id="Phobius"/>
    </source>
</evidence>
<keyword evidence="7 8" id="KW-0472">Membrane</keyword>
<evidence type="ECO:0000256" key="5">
    <source>
        <dbReference type="ARBA" id="ARBA00022840"/>
    </source>
</evidence>
<accession>A0A501PRJ3</accession>